<dbReference type="Pfam" id="PF02274">
    <property type="entry name" value="ADI"/>
    <property type="match status" value="1"/>
</dbReference>
<evidence type="ECO:0000313" key="2">
    <source>
        <dbReference type="Proteomes" id="UP000181936"/>
    </source>
</evidence>
<dbReference type="KEGG" id="bwh:A9C19_20495"/>
<dbReference type="PANTHER" id="PTHR47271">
    <property type="entry name" value="ARGININE DEIMINASE"/>
    <property type="match status" value="1"/>
</dbReference>
<sequence length="314" mass="36114">MLSFQPKCWSEHGELKVVMLTPPSKLDVPDLKTAENVQWGNPVNQEIAHENHAELKVAIEAEGIKVLDYTEELSERDRQLSEQLINRFFVRDLACAFGEILLPGEAGISMRRPEYVQSHAIMEKWFSNEVFKLRENNDVKALEYGDVLILNKDAVFINVGIRSSIESVERVKDQLFEAGFSEIGIIDLPRRSDTLHLDMNCNVAGNDLLVAKSYLRYFPVNVLTKDTSRFEMTERFLTRHGFEVYWLTEYDTIPDINFFNLNPETILLSKKAHKQMLKEHPKLKNKKFIEVEVTELEKGGGGIRCMTLPLLRAD</sequence>
<dbReference type="Gene3D" id="3.75.10.10">
    <property type="entry name" value="L-arginine/glycine Amidinotransferase, Chain A"/>
    <property type="match status" value="1"/>
</dbReference>
<accession>A0A1L3MX51</accession>
<dbReference type="OrthoDB" id="9807502at2"/>
<gene>
    <name evidence="1" type="ORF">A9C19_20495</name>
</gene>
<proteinExistence type="predicted"/>
<dbReference type="Proteomes" id="UP000181936">
    <property type="component" value="Chromosome"/>
</dbReference>
<organism evidence="1 2">
    <name type="scientific">Bacillus weihaiensis</name>
    <dbReference type="NCBI Taxonomy" id="1547283"/>
    <lineage>
        <taxon>Bacteria</taxon>
        <taxon>Bacillati</taxon>
        <taxon>Bacillota</taxon>
        <taxon>Bacilli</taxon>
        <taxon>Bacillales</taxon>
        <taxon>Bacillaceae</taxon>
        <taxon>Bacillus</taxon>
    </lineage>
</organism>
<keyword evidence="2" id="KW-1185">Reference proteome</keyword>
<dbReference type="SUPFAM" id="SSF55909">
    <property type="entry name" value="Pentein"/>
    <property type="match status" value="1"/>
</dbReference>
<reference evidence="1 2" key="1">
    <citation type="journal article" date="2016" name="Sci. Rep.">
        <title>Complete genome sequence and transcriptomic analysis of a novel marine strain Bacillus weihaiensis reveals the mechanism of brown algae degradation.</title>
        <authorList>
            <person name="Zhu Y."/>
            <person name="Chen P."/>
            <person name="Bao Y."/>
            <person name="Men Y."/>
            <person name="Zeng Y."/>
            <person name="Yang J."/>
            <person name="Sun J."/>
            <person name="Sun Y."/>
        </authorList>
    </citation>
    <scope>NUCLEOTIDE SEQUENCE [LARGE SCALE GENOMIC DNA]</scope>
    <source>
        <strain evidence="1 2">Alg07</strain>
    </source>
</reference>
<dbReference type="PANTHER" id="PTHR47271:SF2">
    <property type="entry name" value="ARGININE DEIMINASE"/>
    <property type="match status" value="1"/>
</dbReference>
<dbReference type="AlphaFoldDB" id="A0A1L3MX51"/>
<name>A0A1L3MX51_9BACI</name>
<dbReference type="GO" id="GO:0019546">
    <property type="term" value="P:L-arginine deiminase pathway"/>
    <property type="evidence" value="ECO:0007669"/>
    <property type="project" value="TreeGrafter"/>
</dbReference>
<protein>
    <submittedName>
        <fullName evidence="1">Arginine deiminase</fullName>
    </submittedName>
</protein>
<dbReference type="RefSeq" id="WP_072581653.1">
    <property type="nucleotide sequence ID" value="NZ_CP016020.1"/>
</dbReference>
<dbReference type="GO" id="GO:0016990">
    <property type="term" value="F:arginine deiminase activity"/>
    <property type="evidence" value="ECO:0007669"/>
    <property type="project" value="TreeGrafter"/>
</dbReference>
<evidence type="ECO:0000313" key="1">
    <source>
        <dbReference type="EMBL" id="APH06860.1"/>
    </source>
</evidence>
<dbReference type="EMBL" id="CP016020">
    <property type="protein sequence ID" value="APH06860.1"/>
    <property type="molecule type" value="Genomic_DNA"/>
</dbReference>
<dbReference type="STRING" id="1547283.A9C19_20495"/>